<dbReference type="AlphaFoldDB" id="A0A1H7ZF09"/>
<feature type="transmembrane region" description="Helical" evidence="1">
    <location>
        <begin position="230"/>
        <end position="252"/>
    </location>
</feature>
<keyword evidence="1" id="KW-1133">Transmembrane helix</keyword>
<evidence type="ECO:0000256" key="1">
    <source>
        <dbReference type="SAM" id="Phobius"/>
    </source>
</evidence>
<dbReference type="EMBL" id="FOBB01000005">
    <property type="protein sequence ID" value="SEM56853.1"/>
    <property type="molecule type" value="Genomic_DNA"/>
</dbReference>
<keyword evidence="3" id="KW-1185">Reference proteome</keyword>
<dbReference type="RefSeq" id="WP_143081078.1">
    <property type="nucleotide sequence ID" value="NZ_FOBB01000005.1"/>
</dbReference>
<name>A0A1H7ZF09_9BACT</name>
<feature type="transmembrane region" description="Helical" evidence="1">
    <location>
        <begin position="54"/>
        <end position="75"/>
    </location>
</feature>
<evidence type="ECO:0000313" key="2">
    <source>
        <dbReference type="EMBL" id="SEM56853.1"/>
    </source>
</evidence>
<evidence type="ECO:0000313" key="3">
    <source>
        <dbReference type="Proteomes" id="UP000198984"/>
    </source>
</evidence>
<protein>
    <submittedName>
        <fullName evidence="2">Uncharacterized protein</fullName>
    </submittedName>
</protein>
<reference evidence="2 3" key="1">
    <citation type="submission" date="2016-10" db="EMBL/GenBank/DDBJ databases">
        <authorList>
            <person name="de Groot N.N."/>
        </authorList>
    </citation>
    <scope>NUCLEOTIDE SEQUENCE [LARGE SCALE GENOMIC DNA]</scope>
    <source>
        <strain evidence="2 3">DSM 21039</strain>
    </source>
</reference>
<feature type="transmembrane region" description="Helical" evidence="1">
    <location>
        <begin position="20"/>
        <end position="42"/>
    </location>
</feature>
<dbReference type="Proteomes" id="UP000198984">
    <property type="component" value="Unassembled WGS sequence"/>
</dbReference>
<keyword evidence="1" id="KW-0472">Membrane</keyword>
<sequence>MKEIYQTLSQYGEFFNPAKVIGGAVFYGIAALLITLILLIIFRKKILAPRSHKVLQVLAYTYFILLPLLAGFFFMKWGFFNSMRKDIKAHTAIYISHIPSTFDAQTSAAVKAFLQDQHISLATLSSDQLIDAVAEVIYTQYNILLEKQASLKQGSNLLLSWALKISKGQGIARLMKNTIHKMLKEKLGLDESVSKELMASRIDEVLRTGFFAKITLIQADHFLKGIQKGILITFFILLCIPLAEILIAHYLLRKKMAALAVAPQPVATKA</sequence>
<accession>A0A1H7ZF09</accession>
<dbReference type="OrthoDB" id="658993at2"/>
<keyword evidence="1" id="KW-0812">Transmembrane</keyword>
<gene>
    <name evidence="2" type="ORF">SAMN04488505_10564</name>
</gene>
<organism evidence="2 3">
    <name type="scientific">Chitinophaga rupis</name>
    <dbReference type="NCBI Taxonomy" id="573321"/>
    <lineage>
        <taxon>Bacteria</taxon>
        <taxon>Pseudomonadati</taxon>
        <taxon>Bacteroidota</taxon>
        <taxon>Chitinophagia</taxon>
        <taxon>Chitinophagales</taxon>
        <taxon>Chitinophagaceae</taxon>
        <taxon>Chitinophaga</taxon>
    </lineage>
</organism>
<dbReference type="STRING" id="573321.SAMN04488505_10564"/>
<proteinExistence type="predicted"/>